<evidence type="ECO:0000256" key="1">
    <source>
        <dbReference type="SAM" id="MobiDB-lite"/>
    </source>
</evidence>
<dbReference type="EMBL" id="JAKWBI020000060">
    <property type="protein sequence ID" value="KAJ2904182.1"/>
    <property type="molecule type" value="Genomic_DNA"/>
</dbReference>
<protein>
    <submittedName>
        <fullName evidence="2">Uncharacterized protein</fullName>
    </submittedName>
</protein>
<gene>
    <name evidence="2" type="ORF">MKZ38_008716</name>
</gene>
<feature type="compositionally biased region" description="Low complexity" evidence="1">
    <location>
        <begin position="74"/>
        <end position="88"/>
    </location>
</feature>
<evidence type="ECO:0000313" key="2">
    <source>
        <dbReference type="EMBL" id="KAJ2904182.1"/>
    </source>
</evidence>
<organism evidence="2 3">
    <name type="scientific">Zalerion maritima</name>
    <dbReference type="NCBI Taxonomy" id="339359"/>
    <lineage>
        <taxon>Eukaryota</taxon>
        <taxon>Fungi</taxon>
        <taxon>Dikarya</taxon>
        <taxon>Ascomycota</taxon>
        <taxon>Pezizomycotina</taxon>
        <taxon>Sordariomycetes</taxon>
        <taxon>Lulworthiomycetidae</taxon>
        <taxon>Lulworthiales</taxon>
        <taxon>Lulworthiaceae</taxon>
        <taxon>Zalerion</taxon>
    </lineage>
</organism>
<feature type="region of interest" description="Disordered" evidence="1">
    <location>
        <begin position="74"/>
        <end position="121"/>
    </location>
</feature>
<proteinExistence type="predicted"/>
<reference evidence="2" key="1">
    <citation type="submission" date="2022-07" db="EMBL/GenBank/DDBJ databases">
        <title>Draft genome sequence of Zalerion maritima ATCC 34329, a (micro)plastics degrading marine fungus.</title>
        <authorList>
            <person name="Paco A."/>
            <person name="Goncalves M.F.M."/>
            <person name="Rocha-Santos T.A.P."/>
            <person name="Alves A."/>
        </authorList>
    </citation>
    <scope>NUCLEOTIDE SEQUENCE</scope>
    <source>
        <strain evidence="2">ATCC 34329</strain>
    </source>
</reference>
<evidence type="ECO:0000313" key="3">
    <source>
        <dbReference type="Proteomes" id="UP001201980"/>
    </source>
</evidence>
<feature type="compositionally biased region" description="Pro residues" evidence="1">
    <location>
        <begin position="29"/>
        <end position="44"/>
    </location>
</feature>
<accession>A0AAD5RV76</accession>
<feature type="region of interest" description="Disordered" evidence="1">
    <location>
        <begin position="1"/>
        <end position="54"/>
    </location>
</feature>
<comment type="caution">
    <text evidence="2">The sequence shown here is derived from an EMBL/GenBank/DDBJ whole genome shotgun (WGS) entry which is preliminary data.</text>
</comment>
<keyword evidence="3" id="KW-1185">Reference proteome</keyword>
<feature type="compositionally biased region" description="Low complexity" evidence="1">
    <location>
        <begin position="106"/>
        <end position="121"/>
    </location>
</feature>
<dbReference type="Proteomes" id="UP001201980">
    <property type="component" value="Unassembled WGS sequence"/>
</dbReference>
<sequence>MSPVFIPAWGFPSSQPQPNPARQPTQTRPTPPPQPTQIRPPPLVPHQHTNRHHHGLPHLRISIPRRIQLLPPASLSSTPSDVYSSSDSTGFQPYSDSDSDSHLIKPPSASLSPASDPPSLSSCLHAGLPSARSLIILICLLLLSLSLLLHPPFVIQPFPPAHPHVASILTRLTAHLEDQSIRHLEAVPMDHTVQKTMQDIVLLATHAEDAHDMDLYLPYDTLGGQHDAAQLAPLPQSLQDLYWQTRTAIALAQRDFAYIQWMLEEAYKLQSEHQWLASVDMYWRRILVRAARLLDEWARVENHAVVPSPWWMGLFVGTSHSANVLDVMTTETVSVLSELVDSLRNQTAPVSANLQELAEGAGSIADQMSNWIESDCEAPAPRPWPPPVCDGGDGGGSWWWWPSRLSWRNSYEYKHTKSSDPVTACTLIPSPKWTPLAHNAVLPGGEKILTDSVVSIPVPGGLNATHYYYPPLFQNGDPCLILFQMHEVSRRLDNVRQWVQELESAARNVGDTLAQLRSATGTRPSGTTASQSLVACWHIWCCANKPAAFDYLVGWEDVLWAIGSRVYHLHLFATRSEARYAVWGKAE</sequence>
<name>A0AAD5RV76_9PEZI</name>
<dbReference type="AlphaFoldDB" id="A0AAD5RV76"/>